<comment type="catalytic activity">
    <reaction evidence="7">
        <text>L-aspartate + 2-oxoglutarate = oxaloacetate + L-glutamate</text>
        <dbReference type="Rhea" id="RHEA:21824"/>
        <dbReference type="ChEBI" id="CHEBI:16452"/>
        <dbReference type="ChEBI" id="CHEBI:16810"/>
        <dbReference type="ChEBI" id="CHEBI:29985"/>
        <dbReference type="ChEBI" id="CHEBI:29991"/>
        <dbReference type="EC" id="2.6.1.1"/>
    </reaction>
</comment>
<dbReference type="Gene3D" id="3.40.640.10">
    <property type="entry name" value="Type I PLP-dependent aspartate aminotransferase-like (Major domain)"/>
    <property type="match status" value="1"/>
</dbReference>
<dbReference type="AlphaFoldDB" id="A0A7H1NTP8"/>
<dbReference type="GO" id="GO:0006520">
    <property type="term" value="P:amino acid metabolic process"/>
    <property type="evidence" value="ECO:0007669"/>
    <property type="project" value="InterPro"/>
</dbReference>
<evidence type="ECO:0000256" key="2">
    <source>
        <dbReference type="ARBA" id="ARBA00007441"/>
    </source>
</evidence>
<evidence type="ECO:0000313" key="10">
    <source>
        <dbReference type="EMBL" id="QNT79158.1"/>
    </source>
</evidence>
<dbReference type="GO" id="GO:0030170">
    <property type="term" value="F:pyridoxal phosphate binding"/>
    <property type="evidence" value="ECO:0007669"/>
    <property type="project" value="InterPro"/>
</dbReference>
<dbReference type="InterPro" id="IPR050596">
    <property type="entry name" value="AspAT/PAT-like"/>
</dbReference>
<evidence type="ECO:0000256" key="4">
    <source>
        <dbReference type="ARBA" id="ARBA00022576"/>
    </source>
</evidence>
<dbReference type="RefSeq" id="WP_203413342.1">
    <property type="nucleotide sequence ID" value="NZ_CP060244.1"/>
</dbReference>
<dbReference type="InterPro" id="IPR015422">
    <property type="entry name" value="PyrdxlP-dep_Trfase_small"/>
</dbReference>
<dbReference type="FunFam" id="3.40.640.10:FF:000033">
    <property type="entry name" value="Aspartate aminotransferase"/>
    <property type="match status" value="1"/>
</dbReference>
<keyword evidence="5 8" id="KW-0808">Transferase</keyword>
<dbReference type="SUPFAM" id="SSF53383">
    <property type="entry name" value="PLP-dependent transferases"/>
    <property type="match status" value="1"/>
</dbReference>
<dbReference type="GO" id="GO:0004069">
    <property type="term" value="F:L-aspartate:2-oxoglutarate aminotransferase activity"/>
    <property type="evidence" value="ECO:0007669"/>
    <property type="project" value="UniProtKB-EC"/>
</dbReference>
<evidence type="ECO:0000256" key="3">
    <source>
        <dbReference type="ARBA" id="ARBA00011738"/>
    </source>
</evidence>
<keyword evidence="6" id="KW-0663">Pyridoxal phosphate</keyword>
<name>A0A7H1NTP8_9PROT</name>
<dbReference type="PANTHER" id="PTHR46383">
    <property type="entry name" value="ASPARTATE AMINOTRANSFERASE"/>
    <property type="match status" value="1"/>
</dbReference>
<protein>
    <recommendedName>
        <fullName evidence="8">Aminotransferase</fullName>
        <ecNumber evidence="8">2.6.1.-</ecNumber>
    </recommendedName>
</protein>
<dbReference type="InterPro" id="IPR004838">
    <property type="entry name" value="NHTrfase_class1_PyrdxlP-BS"/>
</dbReference>
<accession>A0A7H1NTP8</accession>
<dbReference type="InterPro" id="IPR015421">
    <property type="entry name" value="PyrdxlP-dep_Trfase_major"/>
</dbReference>
<comment type="similarity">
    <text evidence="2 8">Belongs to the class-I pyridoxal-phosphate-dependent aminotransferase family.</text>
</comment>
<dbReference type="KEGG" id="ebla:JGUZn3_19460"/>
<dbReference type="PANTHER" id="PTHR46383:SF1">
    <property type="entry name" value="ASPARTATE AMINOTRANSFERASE"/>
    <property type="match status" value="1"/>
</dbReference>
<sequence length="401" mass="43708">MPAFSNRVMALQPSATIATAMRARALKAEGKPVISLALGQPDFSTPEVAIAAAHQFASKGDMGYPPVDGHPLLKRAVQKKFLKENHLAYELDEITIGNGAKQLIFNAFMATVEKGDEVVIPAPYWVGYPLAAGLFGGVPRYALCQEQDGFRLTAEALQKELSPATKWVVLNFPNNPTGAVTSLEDMHNIADVLRRFPQSWIMCDEIYEHLIYEGVEHFSLAAIAPDLKERILTLNGVSKAYAMTGWRVGFAGAPAKLIKAMVKIQGNSTSGVCGVSQVAAAAALEEASEQVGVMRESYARRRALVLRALKEIKGVSCTEPKGAFYIYLGIKDCLGKKTRVGQQVIKTDKDFATALLEEEFVAMVHGAAFGYSPYLRLSYATDDASLTEACLRIKRFVENLQ</sequence>
<dbReference type="CDD" id="cd00609">
    <property type="entry name" value="AAT_like"/>
    <property type="match status" value="1"/>
</dbReference>
<evidence type="ECO:0000313" key="11">
    <source>
        <dbReference type="Proteomes" id="UP000516349"/>
    </source>
</evidence>
<dbReference type="EC" id="2.6.1.-" evidence="8"/>
<evidence type="ECO:0000256" key="5">
    <source>
        <dbReference type="ARBA" id="ARBA00022679"/>
    </source>
</evidence>
<gene>
    <name evidence="10" type="ORF">JGUZn3_19460</name>
</gene>
<dbReference type="Pfam" id="PF00155">
    <property type="entry name" value="Aminotran_1_2"/>
    <property type="match status" value="1"/>
</dbReference>
<dbReference type="PROSITE" id="PS00105">
    <property type="entry name" value="AA_TRANSFER_CLASS_1"/>
    <property type="match status" value="1"/>
</dbReference>
<reference evidence="10 11" key="1">
    <citation type="submission" date="2020-08" db="EMBL/GenBank/DDBJ databases">
        <title>Complete genome sequence of Entomobacter blattae G55GP.</title>
        <authorList>
            <person name="Poehlein A."/>
            <person name="Guzman J."/>
            <person name="Daniel R."/>
            <person name="Vilcinskas A."/>
        </authorList>
    </citation>
    <scope>NUCLEOTIDE SEQUENCE [LARGE SCALE GENOMIC DNA]</scope>
    <source>
        <strain evidence="10 11">G55GP</strain>
    </source>
</reference>
<comment type="subunit">
    <text evidence="3">Homodimer.</text>
</comment>
<evidence type="ECO:0000256" key="8">
    <source>
        <dbReference type="RuleBase" id="RU000481"/>
    </source>
</evidence>
<evidence type="ECO:0000256" key="1">
    <source>
        <dbReference type="ARBA" id="ARBA00001933"/>
    </source>
</evidence>
<dbReference type="Gene3D" id="3.90.1150.10">
    <property type="entry name" value="Aspartate Aminotransferase, domain 1"/>
    <property type="match status" value="1"/>
</dbReference>
<dbReference type="InterPro" id="IPR004839">
    <property type="entry name" value="Aminotransferase_I/II_large"/>
</dbReference>
<dbReference type="InterPro" id="IPR015424">
    <property type="entry name" value="PyrdxlP-dep_Trfase"/>
</dbReference>
<evidence type="ECO:0000256" key="6">
    <source>
        <dbReference type="ARBA" id="ARBA00022898"/>
    </source>
</evidence>
<organism evidence="10 11">
    <name type="scientific">Entomobacter blattae</name>
    <dbReference type="NCBI Taxonomy" id="2762277"/>
    <lineage>
        <taxon>Bacteria</taxon>
        <taxon>Pseudomonadati</taxon>
        <taxon>Pseudomonadota</taxon>
        <taxon>Alphaproteobacteria</taxon>
        <taxon>Acetobacterales</taxon>
        <taxon>Acetobacteraceae</taxon>
        <taxon>Entomobacter</taxon>
    </lineage>
</organism>
<feature type="domain" description="Aminotransferase class I/classII large" evidence="9">
    <location>
        <begin position="32"/>
        <end position="393"/>
    </location>
</feature>
<dbReference type="Proteomes" id="UP000516349">
    <property type="component" value="Chromosome"/>
</dbReference>
<keyword evidence="4 8" id="KW-0032">Aminotransferase</keyword>
<evidence type="ECO:0000259" key="9">
    <source>
        <dbReference type="Pfam" id="PF00155"/>
    </source>
</evidence>
<dbReference type="EMBL" id="CP060244">
    <property type="protein sequence ID" value="QNT79158.1"/>
    <property type="molecule type" value="Genomic_DNA"/>
</dbReference>
<comment type="cofactor">
    <cofactor evidence="1 8">
        <name>pyridoxal 5'-phosphate</name>
        <dbReference type="ChEBI" id="CHEBI:597326"/>
    </cofactor>
</comment>
<keyword evidence="11" id="KW-1185">Reference proteome</keyword>
<evidence type="ECO:0000256" key="7">
    <source>
        <dbReference type="ARBA" id="ARBA00049185"/>
    </source>
</evidence>
<proteinExistence type="inferred from homology"/>